<dbReference type="EMBL" id="JYKN01001956">
    <property type="protein sequence ID" value="KKK18214.1"/>
    <property type="molecule type" value="Genomic_DNA"/>
</dbReference>
<proteinExistence type="predicted"/>
<reference evidence="3 4" key="1">
    <citation type="submission" date="2015-02" db="EMBL/GenBank/DDBJ databases">
        <title>Draft Genome Sequences of Two Closely-Related Aflatoxigenic Aspergillus Species Obtained from the Cote d'Ivoire.</title>
        <authorList>
            <person name="Moore G.G."/>
            <person name="Beltz S.B."/>
            <person name="Mack B.M."/>
        </authorList>
    </citation>
    <scope>NUCLEOTIDE SEQUENCE [LARGE SCALE GENOMIC DNA]</scope>
    <source>
        <strain evidence="3 4">SRRC1432</strain>
    </source>
</reference>
<feature type="region of interest" description="Disordered" evidence="2">
    <location>
        <begin position="208"/>
        <end position="249"/>
    </location>
</feature>
<evidence type="ECO:0000313" key="3">
    <source>
        <dbReference type="EMBL" id="KKK18214.1"/>
    </source>
</evidence>
<dbReference type="PANTHER" id="PTHR37171:SF1">
    <property type="entry name" value="SERINE_THREONINE-PROTEIN KINASE YRZF-RELATED"/>
    <property type="match status" value="1"/>
</dbReference>
<dbReference type="AlphaFoldDB" id="A0A0F8UES2"/>
<protein>
    <recommendedName>
        <fullName evidence="5">Protein kinase domain-containing protein</fullName>
    </recommendedName>
</protein>
<feature type="region of interest" description="Disordered" evidence="2">
    <location>
        <begin position="441"/>
        <end position="510"/>
    </location>
</feature>
<evidence type="ECO:0000256" key="2">
    <source>
        <dbReference type="SAM" id="MobiDB-lite"/>
    </source>
</evidence>
<feature type="compositionally biased region" description="Basic and acidic residues" evidence="2">
    <location>
        <begin position="477"/>
        <end position="494"/>
    </location>
</feature>
<organism evidence="3 4">
    <name type="scientific">Aspergillus ochraceoroseus</name>
    <dbReference type="NCBI Taxonomy" id="138278"/>
    <lineage>
        <taxon>Eukaryota</taxon>
        <taxon>Fungi</taxon>
        <taxon>Dikarya</taxon>
        <taxon>Ascomycota</taxon>
        <taxon>Pezizomycotina</taxon>
        <taxon>Eurotiomycetes</taxon>
        <taxon>Eurotiomycetidae</taxon>
        <taxon>Eurotiales</taxon>
        <taxon>Aspergillaceae</taxon>
        <taxon>Aspergillus</taxon>
        <taxon>Aspergillus subgen. Nidulantes</taxon>
    </lineage>
</organism>
<dbReference type="VEuPathDB" id="FungiDB:P175DRAFT_0508565"/>
<dbReference type="InterPro" id="IPR011009">
    <property type="entry name" value="Kinase-like_dom_sf"/>
</dbReference>
<evidence type="ECO:0000256" key="1">
    <source>
        <dbReference type="SAM" id="Coils"/>
    </source>
</evidence>
<feature type="compositionally biased region" description="Polar residues" evidence="2">
    <location>
        <begin position="451"/>
        <end position="464"/>
    </location>
</feature>
<accession>A0A0F8UES2</accession>
<dbReference type="InterPro" id="IPR052396">
    <property type="entry name" value="Meiotic_Drive_Suppr_Kinase"/>
</dbReference>
<keyword evidence="4" id="KW-1185">Reference proteome</keyword>
<sequence>MSLQELNELRQLLKEEQRRREEEQQLLKKEQQLLKKERRRREQAEDELKLQTQNTTLLEFLDGCHTHLFLGLTVQQDKNSTTKGDPANADHKVRPTKIREWTNFPTEQISIWNDLMSAEFATERHFTPLLALKEYGKEARGRMVGSEIDLSYFERQTIESRVASVIKQLHASPQLRQTFRLNGDVTFENHANTLTDESNITADMSSLSLTQGQPRRSDRLAAKSSNVSLPPRQPQRATQPRRPRADQFCVYNKGPNGKVPAYIIEYKAPHKVSLAHIKTGLEDMDLDEVLRFQEKESSEDICRRVVAAVITQTFSYMIHGGLEYGYVCTGEAFIFLRVLHDDPSTVYYYLSVPEEDVGTTTGWTGNPRDGNRLHLTALGQVLAFTLRAVRVPTRDTAWTQWAVRNLETWVMVYDELLDKIAEKDIPSSAFKSPTSSRNAYCRATPVKTRSKSTAASCNPSQSLASPAHDDDHDDDSGDRCDPDTPSRPPRESRIPHPPVSSSTSTESSRGKSREYCTQLCLRGLSTGSKLDQNCPNVLDHGVDQHQLTPRTLIHELALQLSSDDIDLNTVLGCESLHIHGSRGALFKITVWSHGYTFVGKGVPVEFVQGSKHEERIYSQLAPIQGVYVPVLLGSLKLRRPFSYDGIADIVHLMLMGYAGKTLAGLDDLRRCEFIGRAEEALRAIHELRVLQGDPICGNMVEKNGRVMFIDFERATYRKSQIESVPMQTKRLALGPVSPNKKRKPSSFKGDPVTQLDCFGREMRRMKHGL</sequence>
<gene>
    <name evidence="3" type="ORF">AOCH_001929</name>
</gene>
<name>A0A0F8UES2_9EURO</name>
<evidence type="ECO:0008006" key="5">
    <source>
        <dbReference type="Google" id="ProtNLM"/>
    </source>
</evidence>
<comment type="caution">
    <text evidence="3">The sequence shown here is derived from an EMBL/GenBank/DDBJ whole genome shotgun (WGS) entry which is preliminary data.</text>
</comment>
<keyword evidence="1" id="KW-0175">Coiled coil</keyword>
<dbReference type="SUPFAM" id="SSF56112">
    <property type="entry name" value="Protein kinase-like (PK-like)"/>
    <property type="match status" value="1"/>
</dbReference>
<evidence type="ECO:0000313" key="4">
    <source>
        <dbReference type="Proteomes" id="UP000034947"/>
    </source>
</evidence>
<dbReference type="Proteomes" id="UP000034947">
    <property type="component" value="Unassembled WGS sequence"/>
</dbReference>
<feature type="coiled-coil region" evidence="1">
    <location>
        <begin position="3"/>
        <end position="54"/>
    </location>
</feature>
<dbReference type="OrthoDB" id="2156052at2759"/>
<dbReference type="PANTHER" id="PTHR37171">
    <property type="entry name" value="SERINE/THREONINE-PROTEIN KINASE YRZF-RELATED"/>
    <property type="match status" value="1"/>
</dbReference>